<dbReference type="OrthoDB" id="7610835at2759"/>
<gene>
    <name evidence="2" type="ORF">DMN91_007405</name>
</gene>
<dbReference type="AlphaFoldDB" id="A0A3L8DK96"/>
<sequence length="421" mass="48279">MKMRPTANLDESVTANRSVQAVRYTAGHPSRFSKEQISDTKNAQTEYETHLSQNAAHSSTYGPSVKINDKVIINFNFIVTSQNWYVRNRERHVNSTEEGVPRNLEKLEQKHKGVGTCDIDSPRRYHQSGTIDEKSCAKLYLWCVKLCHRKRECSEHVLGKPTRRLLERMKKRSKECEKPDETTVASVSAAWYPRRDPISPSVTRKPKRSHKQDELVQLTDVIVDTKRERKKKERRKKEKDEREGGEEEVSYARDEDFVVEDRIVSRKAPLLPPPLLTDFTKSCCYLCAQNTLAITAATTTTKPEQSDKYVQVSAHKLRAAMSPELDKSCSPLLLVHVARSSVKVRTRETSTLCPGTNELRRKEIIRVKKRNKFGVFPGLTRNKCPAGRHAACETDKTIVRRDDNARKCERRNGKCCREKDA</sequence>
<comment type="caution">
    <text evidence="2">The sequence shown here is derived from an EMBL/GenBank/DDBJ whole genome shotgun (WGS) entry which is preliminary data.</text>
</comment>
<evidence type="ECO:0000256" key="1">
    <source>
        <dbReference type="SAM" id="MobiDB-lite"/>
    </source>
</evidence>
<protein>
    <submittedName>
        <fullName evidence="2">Uncharacterized protein</fullName>
    </submittedName>
</protein>
<evidence type="ECO:0000313" key="3">
    <source>
        <dbReference type="Proteomes" id="UP000279307"/>
    </source>
</evidence>
<reference evidence="2 3" key="1">
    <citation type="journal article" date="2018" name="Genome Res.">
        <title>The genomic architecture and molecular evolution of ant odorant receptors.</title>
        <authorList>
            <person name="McKenzie S.K."/>
            <person name="Kronauer D.J.C."/>
        </authorList>
    </citation>
    <scope>NUCLEOTIDE SEQUENCE [LARGE SCALE GENOMIC DNA]</scope>
    <source>
        <strain evidence="2">Clonal line C1</strain>
    </source>
</reference>
<accession>A0A3L8DK96</accession>
<feature type="region of interest" description="Disordered" evidence="1">
    <location>
        <begin position="195"/>
        <end position="248"/>
    </location>
</feature>
<dbReference type="Proteomes" id="UP000279307">
    <property type="component" value="Chromosome 7"/>
</dbReference>
<feature type="compositionally biased region" description="Basic residues" evidence="1">
    <location>
        <begin position="228"/>
        <end position="237"/>
    </location>
</feature>
<organism evidence="2 3">
    <name type="scientific">Ooceraea biroi</name>
    <name type="common">Clonal raider ant</name>
    <name type="synonym">Cerapachys biroi</name>
    <dbReference type="NCBI Taxonomy" id="2015173"/>
    <lineage>
        <taxon>Eukaryota</taxon>
        <taxon>Metazoa</taxon>
        <taxon>Ecdysozoa</taxon>
        <taxon>Arthropoda</taxon>
        <taxon>Hexapoda</taxon>
        <taxon>Insecta</taxon>
        <taxon>Pterygota</taxon>
        <taxon>Neoptera</taxon>
        <taxon>Endopterygota</taxon>
        <taxon>Hymenoptera</taxon>
        <taxon>Apocrita</taxon>
        <taxon>Aculeata</taxon>
        <taxon>Formicoidea</taxon>
        <taxon>Formicidae</taxon>
        <taxon>Dorylinae</taxon>
        <taxon>Ooceraea</taxon>
    </lineage>
</organism>
<evidence type="ECO:0000313" key="2">
    <source>
        <dbReference type="EMBL" id="RLU20791.1"/>
    </source>
</evidence>
<name>A0A3L8DK96_OOCBI</name>
<dbReference type="EMBL" id="QOIP01000007">
    <property type="protein sequence ID" value="RLU20791.1"/>
    <property type="molecule type" value="Genomic_DNA"/>
</dbReference>
<proteinExistence type="predicted"/>